<dbReference type="Pfam" id="PF23961">
    <property type="entry name" value="Phage_tail_terminator_9"/>
    <property type="match status" value="1"/>
</dbReference>
<dbReference type="NCBIfam" id="NF047498">
    <property type="entry name" value="LIC_12616_fam"/>
    <property type="match status" value="1"/>
</dbReference>
<sequence>MTNNEIFAALRPHILNVTGVSECILADPNGPSPDGPYASVRPRQSIRERGQANIIMTDGANDTIVYEIRAQIVATCEINFFRGEAMRYAEMLKECHKRPDVCWPLWKAGIGWGGTEPVNNLTALQASNFEQRAQIIVKLLYEAVNTVTVNNILHVPFTIGEGMDQVYFENGTLQLRYVDTEPGVNYQSGEISI</sequence>
<protein>
    <recommendedName>
        <fullName evidence="1">Phage neck terminator protein gp12-like domain-containing protein</fullName>
    </recommendedName>
</protein>
<gene>
    <name evidence="2" type="ORF">kpv52_27</name>
</gene>
<organism evidence="2 3">
    <name type="scientific">Klebsiella phage vB_KpnM_KpV52</name>
    <dbReference type="NCBI Taxonomy" id="1912321"/>
    <lineage>
        <taxon>Viruses</taxon>
        <taxon>Duplodnaviria</taxon>
        <taxon>Heunggongvirae</taxon>
        <taxon>Uroviricota</taxon>
        <taxon>Caudoviricetes</taxon>
        <taxon>Jameshumphriesvirinae</taxon>
        <taxon>Sircambvirus</taxon>
        <taxon>Sircambvirus KpV52</taxon>
        <taxon>Jedunavirus KpV80</taxon>
    </lineage>
</organism>
<keyword evidence="3" id="KW-1185">Reference proteome</keyword>
<feature type="domain" description="Phage neck terminator protein gp12-like" evidence="1">
    <location>
        <begin position="4"/>
        <end position="159"/>
    </location>
</feature>
<dbReference type="OrthoDB" id="9896at10239"/>
<evidence type="ECO:0000313" key="3">
    <source>
        <dbReference type="Proteomes" id="UP000222016"/>
    </source>
</evidence>
<dbReference type="InterPro" id="IPR057087">
    <property type="entry name" value="Gp12-like"/>
</dbReference>
<name>A0A1I9SEU4_9CAUD</name>
<proteinExistence type="predicted"/>
<evidence type="ECO:0000313" key="2">
    <source>
        <dbReference type="EMBL" id="AOZ65371.1"/>
    </source>
</evidence>
<dbReference type="Proteomes" id="UP000222016">
    <property type="component" value="Genome"/>
</dbReference>
<reference evidence="2 3" key="1">
    <citation type="submission" date="2016-05" db="EMBL/GenBank/DDBJ databases">
        <title>Complete genome sequence of bacteriophage vB_KpnM_KpV52 lytic for Klebsiella pneumoniae.</title>
        <authorList>
            <person name="Komisarova E.V."/>
            <person name="Krasilnikova V.M."/>
            <person name="Kislichkina A.A."/>
            <person name="Myakinina V.P."/>
            <person name="Volozhantsev N.V."/>
        </authorList>
    </citation>
    <scope>NUCLEOTIDE SEQUENCE [LARGE SCALE GENOMIC DNA]</scope>
</reference>
<dbReference type="EMBL" id="KX237516">
    <property type="protein sequence ID" value="AOZ65371.1"/>
    <property type="molecule type" value="Genomic_DNA"/>
</dbReference>
<accession>A0A1I9SEU4</accession>
<evidence type="ECO:0000259" key="1">
    <source>
        <dbReference type="Pfam" id="PF23961"/>
    </source>
</evidence>